<evidence type="ECO:0000256" key="2">
    <source>
        <dbReference type="PIRSR" id="PIRSR000390-1"/>
    </source>
</evidence>
<dbReference type="RefSeq" id="WP_085405828.1">
    <property type="nucleotide sequence ID" value="NZ_NAFL01000287.1"/>
</dbReference>
<dbReference type="CDD" id="cd00616">
    <property type="entry name" value="AHBA_syn"/>
    <property type="match status" value="1"/>
</dbReference>
<name>A0A1Y2J8D7_BRAJP</name>
<accession>A0A1Y2J8D7</accession>
<comment type="caution">
    <text evidence="5">The sequence shown here is derived from an EMBL/GenBank/DDBJ whole genome shotgun (WGS) entry which is preliminary data.</text>
</comment>
<dbReference type="PANTHER" id="PTHR30244">
    <property type="entry name" value="TRANSAMINASE"/>
    <property type="match status" value="1"/>
</dbReference>
<dbReference type="PIRSF" id="PIRSF000390">
    <property type="entry name" value="PLP_StrS"/>
    <property type="match status" value="1"/>
</dbReference>
<dbReference type="InterPro" id="IPR015421">
    <property type="entry name" value="PyrdxlP-dep_Trfase_major"/>
</dbReference>
<dbReference type="Gene3D" id="3.40.640.10">
    <property type="entry name" value="Type I PLP-dependent aspartate aminotransferase-like (Major domain)"/>
    <property type="match status" value="1"/>
</dbReference>
<protein>
    <submittedName>
        <fullName evidence="5">UDP-4-amino-4, 6-dideoxy-N-acetyl-beta-L-altrosamine transaminase</fullName>
    </submittedName>
</protein>
<evidence type="ECO:0000256" key="3">
    <source>
        <dbReference type="PIRSR" id="PIRSR000390-2"/>
    </source>
</evidence>
<dbReference type="GO" id="GO:0030170">
    <property type="term" value="F:pyridoxal phosphate binding"/>
    <property type="evidence" value="ECO:0007669"/>
    <property type="project" value="TreeGrafter"/>
</dbReference>
<gene>
    <name evidence="5" type="ORF">BSZ19_49675</name>
</gene>
<proteinExistence type="inferred from homology"/>
<dbReference type="SUPFAM" id="SSF53383">
    <property type="entry name" value="PLP-dependent transferases"/>
    <property type="match status" value="1"/>
</dbReference>
<feature type="active site" description="Proton acceptor" evidence="2">
    <location>
        <position position="188"/>
    </location>
</feature>
<evidence type="ECO:0000256" key="1">
    <source>
        <dbReference type="ARBA" id="ARBA00037999"/>
    </source>
</evidence>
<dbReference type="Proteomes" id="UP000193335">
    <property type="component" value="Unassembled WGS sequence"/>
</dbReference>
<dbReference type="AlphaFoldDB" id="A0A1Y2J8D7"/>
<dbReference type="InterPro" id="IPR020026">
    <property type="entry name" value="PseC"/>
</dbReference>
<dbReference type="GO" id="GO:0008483">
    <property type="term" value="F:transaminase activity"/>
    <property type="evidence" value="ECO:0007669"/>
    <property type="project" value="TreeGrafter"/>
</dbReference>
<evidence type="ECO:0000256" key="4">
    <source>
        <dbReference type="RuleBase" id="RU004508"/>
    </source>
</evidence>
<dbReference type="InterPro" id="IPR000653">
    <property type="entry name" value="DegT/StrS_aminotransferase"/>
</dbReference>
<evidence type="ECO:0000313" key="5">
    <source>
        <dbReference type="EMBL" id="OSJ21483.1"/>
    </source>
</evidence>
<dbReference type="InterPro" id="IPR015422">
    <property type="entry name" value="PyrdxlP-dep_Trfase_small"/>
</dbReference>
<dbReference type="InterPro" id="IPR015424">
    <property type="entry name" value="PyrdxlP-dep_Trfase"/>
</dbReference>
<dbReference type="EMBL" id="NAFL01000287">
    <property type="protein sequence ID" value="OSJ21483.1"/>
    <property type="molecule type" value="Genomic_DNA"/>
</dbReference>
<evidence type="ECO:0000313" key="6">
    <source>
        <dbReference type="Proteomes" id="UP000193335"/>
    </source>
</evidence>
<comment type="similarity">
    <text evidence="1 4">Belongs to the DegT/DnrJ/EryC1 family.</text>
</comment>
<dbReference type="NCBIfam" id="TIGR03588">
    <property type="entry name" value="PseC"/>
    <property type="match status" value="1"/>
</dbReference>
<dbReference type="Pfam" id="PF01041">
    <property type="entry name" value="DegT_DnrJ_EryC1"/>
    <property type="match status" value="1"/>
</dbReference>
<organism evidence="5 6">
    <name type="scientific">Bradyrhizobium japonicum</name>
    <dbReference type="NCBI Taxonomy" id="375"/>
    <lineage>
        <taxon>Bacteria</taxon>
        <taxon>Pseudomonadati</taxon>
        <taxon>Pseudomonadota</taxon>
        <taxon>Alphaproteobacteria</taxon>
        <taxon>Hyphomicrobiales</taxon>
        <taxon>Nitrobacteraceae</taxon>
        <taxon>Bradyrhizobium</taxon>
    </lineage>
</organism>
<dbReference type="PANTHER" id="PTHR30244:SF34">
    <property type="entry name" value="DTDP-4-AMINO-4,6-DIDEOXYGALACTOSE TRANSAMINASE"/>
    <property type="match status" value="1"/>
</dbReference>
<reference evidence="5 6" key="1">
    <citation type="submission" date="2017-03" db="EMBL/GenBank/DDBJ databases">
        <title>Whole genome sequences of fourteen strains of Bradyrhizobium canariense and one strain of Bradyrhizobium japonicum isolated from Lupinus (Papilionoideae: Genisteae) species in Algeria.</title>
        <authorList>
            <person name="Crovadore J."/>
            <person name="Chekireb D."/>
            <person name="Brachmann A."/>
            <person name="Chablais R."/>
            <person name="Cochard B."/>
            <person name="Lefort F."/>
        </authorList>
    </citation>
    <scope>NUCLEOTIDE SEQUENCE [LARGE SCALE GENOMIC DNA]</scope>
    <source>
        <strain evidence="5 6">UBMA197</strain>
    </source>
</reference>
<sequence>MIPYGRQDISAEDIDAVRDVLTSDWLTQGQAGPRFEQGLAKYCGAAHGIAVSNATAALHIACLALDLGPGDILWTVPNTFVASANCALYCGASVDFVDIDPRTYNMSVAALAEKLAQAEAAGRLPKVVVPVHFAGQSCEMVEIRALADRYRFHIVEDASHAVGGEYRGRKVGDGALSDVTVFSFHPVKIITTGEGGMLMTNAPKLAERLSYLRSHGIIRPMQSPPTADERRSNEDRHGPWMYEQIELGLNYRMTDIQAALGSSQLARLDAFVERRRQLAARYDALLARLPVTCPWQHPDTNSAWHLYVIRLRRNEIKLSRRQVFEALRAAGIGVNVHYIPVHTQPYYQRLGFKVGMFPEAESYYQDAITLPLFSKMTDAEQDTVVAALTKILA</sequence>
<feature type="modified residue" description="N6-(pyridoxal phosphate)lysine" evidence="3">
    <location>
        <position position="188"/>
    </location>
</feature>
<keyword evidence="3 4" id="KW-0663">Pyridoxal phosphate</keyword>
<dbReference type="GO" id="GO:0000271">
    <property type="term" value="P:polysaccharide biosynthetic process"/>
    <property type="evidence" value="ECO:0007669"/>
    <property type="project" value="TreeGrafter"/>
</dbReference>
<dbReference type="Gene3D" id="3.90.1150.10">
    <property type="entry name" value="Aspartate Aminotransferase, domain 1"/>
    <property type="match status" value="1"/>
</dbReference>